<keyword evidence="3 6" id="KW-0645">Protease</keyword>
<dbReference type="PANTHER" id="PTHR38469">
    <property type="entry name" value="PERIPLASMIC PEPTIDASE SUBFAMILY S1B"/>
    <property type="match status" value="1"/>
</dbReference>
<dbReference type="Proteomes" id="UP000004671">
    <property type="component" value="Chromosome"/>
</dbReference>
<evidence type="ECO:0000313" key="8">
    <source>
        <dbReference type="EMBL" id="EHO40439.1"/>
    </source>
</evidence>
<dbReference type="GO" id="GO:0043171">
    <property type="term" value="P:peptide catabolic process"/>
    <property type="evidence" value="ECO:0007669"/>
    <property type="project" value="UniProtKB-UniRule"/>
</dbReference>
<evidence type="ECO:0000256" key="1">
    <source>
        <dbReference type="ARBA" id="ARBA00010491"/>
    </source>
</evidence>
<evidence type="ECO:0000313" key="7">
    <source>
        <dbReference type="EMBL" id="APF16914.1"/>
    </source>
</evidence>
<evidence type="ECO:0000256" key="6">
    <source>
        <dbReference type="RuleBase" id="RU366067"/>
    </source>
</evidence>
<comment type="function">
    <text evidence="6">Catalyzes the removal of dipeptides from the N-terminus of oligopeptides.</text>
</comment>
<evidence type="ECO:0000313" key="9">
    <source>
        <dbReference type="Proteomes" id="UP000004671"/>
    </source>
</evidence>
<evidence type="ECO:0000256" key="4">
    <source>
        <dbReference type="ARBA" id="ARBA00022729"/>
    </source>
</evidence>
<evidence type="ECO:0000313" key="10">
    <source>
        <dbReference type="Proteomes" id="UP000183868"/>
    </source>
</evidence>
<dbReference type="GO" id="GO:0008239">
    <property type="term" value="F:dipeptidyl-peptidase activity"/>
    <property type="evidence" value="ECO:0007669"/>
    <property type="project" value="UniProtKB-UniRule"/>
</dbReference>
<accession>H1XTZ6</accession>
<dbReference type="Proteomes" id="UP000183868">
    <property type="component" value="Chromosome"/>
</dbReference>
<name>H1XTZ6_CALAY</name>
<organism evidence="8 9">
    <name type="scientific">Caldithrix abyssi DSM 13497</name>
    <dbReference type="NCBI Taxonomy" id="880073"/>
    <lineage>
        <taxon>Bacteria</taxon>
        <taxon>Pseudomonadati</taxon>
        <taxon>Calditrichota</taxon>
        <taxon>Calditrichia</taxon>
        <taxon>Calditrichales</taxon>
        <taxon>Calditrichaceae</taxon>
        <taxon>Caldithrix</taxon>
    </lineage>
</organism>
<keyword evidence="2 6" id="KW-0031">Aminopeptidase</keyword>
<dbReference type="HOGENOM" id="CLU_013776_0_0_0"/>
<keyword evidence="6" id="KW-0720">Serine protease</keyword>
<dbReference type="EC" id="3.4.14.-" evidence="6"/>
<keyword evidence="4" id="KW-0732">Signal</keyword>
<reference evidence="7 10" key="2">
    <citation type="submission" date="2016-11" db="EMBL/GenBank/DDBJ databases">
        <title>Genomic analysis of Caldithrix abyssi and proposal of a novel bacterial phylum Caldithrichaeota.</title>
        <authorList>
            <person name="Kublanov I."/>
            <person name="Sigalova O."/>
            <person name="Gavrilov S."/>
            <person name="Lebedinsky A."/>
            <person name="Ivanova N."/>
            <person name="Daum C."/>
            <person name="Reddy T."/>
            <person name="Klenk H.P."/>
            <person name="Goker M."/>
            <person name="Reva O."/>
            <person name="Miroshnichenko M."/>
            <person name="Kyprides N."/>
            <person name="Woyke T."/>
            <person name="Gelfand M."/>
        </authorList>
    </citation>
    <scope>NUCLEOTIDE SEQUENCE [LARGE SCALE GENOMIC DNA]</scope>
    <source>
        <strain evidence="7 10">LF13</strain>
    </source>
</reference>
<keyword evidence="9" id="KW-1185">Reference proteome</keyword>
<dbReference type="GO" id="GO:0006508">
    <property type="term" value="P:proteolysis"/>
    <property type="evidence" value="ECO:0007669"/>
    <property type="project" value="UniProtKB-KW"/>
</dbReference>
<dbReference type="InterPro" id="IPR009003">
    <property type="entry name" value="Peptidase_S1_PA"/>
</dbReference>
<dbReference type="InterPro" id="IPR019500">
    <property type="entry name" value="Pep_S46"/>
</dbReference>
<keyword evidence="5 6" id="KW-0378">Hydrolase</keyword>
<dbReference type="eggNOG" id="COG3591">
    <property type="taxonomic scope" value="Bacteria"/>
</dbReference>
<evidence type="ECO:0000256" key="3">
    <source>
        <dbReference type="ARBA" id="ARBA00022670"/>
    </source>
</evidence>
<dbReference type="EMBL" id="CM001402">
    <property type="protein sequence ID" value="EHO40439.1"/>
    <property type="molecule type" value="Genomic_DNA"/>
</dbReference>
<dbReference type="GO" id="GO:0070009">
    <property type="term" value="F:serine-type aminopeptidase activity"/>
    <property type="evidence" value="ECO:0007669"/>
    <property type="project" value="UniProtKB-UniRule"/>
</dbReference>
<dbReference type="Gene3D" id="2.40.10.10">
    <property type="entry name" value="Trypsin-like serine proteases"/>
    <property type="match status" value="1"/>
</dbReference>
<comment type="similarity">
    <text evidence="1 6">Belongs to the peptidase S46 family.</text>
</comment>
<dbReference type="Pfam" id="PF10459">
    <property type="entry name" value="Peptidase_S46"/>
    <property type="match status" value="1"/>
</dbReference>
<sequence precursor="true">MKIRLFGVLLLFTFSLFAEEGMYPITEIHKLNLKKLGIELSADQIFSENEVSLSDAIVQIGGCTGSFISPEGLILTNHHCAFRAIQNISSTENDYLTNGFVAHTLQEERPAKGYTVRITERVEDVSQRVLNAVKHIEDPIEREKAIEKITKQIVKEQEQKHPGKRAAVSEMFPGKTYYLFIYTYLKDVRLVYAPPRSIGEFGGEFDNWEWPRHTGDFTLMRAYVAPDGSPSDYSEENVPYRPKSYLKVAAKGVEEGDRVFILGYPGRTYRHRTSAFLAFEYEFRMPFVVDWYQWQIDLLTTLGKDDADRSLKFSSWIKGLANTEKNYRGKLQGIRRIGLLEQKKNEEEKIQVFIAENNLKKYQHVLTEIKQIYHTYRQSAVREMLLSYFGRSPVLPAVARTLVLAAEERQKEDLERERAFMDRNFKRTQTYTLLRLKNFDSQADQLILQELLKKAAALPEDQRISALRSIFKLDDAAETRQVISEAYRKTRLSDPEFVKTCFAKTPDELKALNDPLINWMLALKEDYETLKNIRKERNGKLRRLRALWLEAKQAYLKTDFIPDANGTYRMTFGFIEGYAPADAVYKAPITTGRGILEKHTGKSPFDTPEKLLALLKAKQFGPFVSKTVGTLPVGILYSCDTTGGNSGSPVLNARGQLVGLNFDRAFEATINDYAWNHQYSRSIGVDIRYILFLLKYFSGAEHLLEEMGVQ</sequence>
<dbReference type="EMBL" id="CP018099">
    <property type="protein sequence ID" value="APF16914.1"/>
    <property type="molecule type" value="Genomic_DNA"/>
</dbReference>
<dbReference type="KEGG" id="caby:Cabys_163"/>
<dbReference type="InParanoid" id="H1XTZ6"/>
<dbReference type="MEROPS" id="S46.003"/>
<dbReference type="InterPro" id="IPR043504">
    <property type="entry name" value="Peptidase_S1_PA_chymotrypsin"/>
</dbReference>
<gene>
    <name evidence="7" type="ORF">Cabys_163</name>
    <name evidence="8" type="ORF">Calab_0801</name>
</gene>
<proteinExistence type="inferred from homology"/>
<evidence type="ECO:0000256" key="2">
    <source>
        <dbReference type="ARBA" id="ARBA00022438"/>
    </source>
</evidence>
<dbReference type="RefSeq" id="WP_006927420.1">
    <property type="nucleotide sequence ID" value="NZ_CM001402.1"/>
</dbReference>
<dbReference type="PANTHER" id="PTHR38469:SF1">
    <property type="entry name" value="PERIPLASMIC PEPTIDASE SUBFAMILY S1B"/>
    <property type="match status" value="1"/>
</dbReference>
<dbReference type="PaxDb" id="880073-Calab_0801"/>
<reference evidence="8 9" key="1">
    <citation type="submission" date="2011-09" db="EMBL/GenBank/DDBJ databases">
        <title>The permanent draft genome of Caldithrix abyssi DSM 13497.</title>
        <authorList>
            <consortium name="US DOE Joint Genome Institute (JGI-PGF)"/>
            <person name="Lucas S."/>
            <person name="Han J."/>
            <person name="Lapidus A."/>
            <person name="Bruce D."/>
            <person name="Goodwin L."/>
            <person name="Pitluck S."/>
            <person name="Peters L."/>
            <person name="Kyrpides N."/>
            <person name="Mavromatis K."/>
            <person name="Ivanova N."/>
            <person name="Mikhailova N."/>
            <person name="Chertkov O."/>
            <person name="Detter J.C."/>
            <person name="Tapia R."/>
            <person name="Han C."/>
            <person name="Land M."/>
            <person name="Hauser L."/>
            <person name="Markowitz V."/>
            <person name="Cheng J.-F."/>
            <person name="Hugenholtz P."/>
            <person name="Woyke T."/>
            <person name="Wu D."/>
            <person name="Spring S."/>
            <person name="Brambilla E."/>
            <person name="Klenk H.-P."/>
            <person name="Eisen J.A."/>
        </authorList>
    </citation>
    <scope>NUCLEOTIDE SEQUENCE [LARGE SCALE GENOMIC DNA]</scope>
    <source>
        <strain evidence="8 9">DSM 13497</strain>
    </source>
</reference>
<dbReference type="AlphaFoldDB" id="H1XTZ6"/>
<protein>
    <recommendedName>
        <fullName evidence="6">Dipeptidyl-peptidase</fullName>
        <ecNumber evidence="6">3.4.14.-</ecNumber>
    </recommendedName>
</protein>
<dbReference type="SUPFAM" id="SSF50494">
    <property type="entry name" value="Trypsin-like serine proteases"/>
    <property type="match status" value="1"/>
</dbReference>
<dbReference type="STRING" id="880073.Cabys_163"/>
<evidence type="ECO:0000256" key="5">
    <source>
        <dbReference type="ARBA" id="ARBA00022801"/>
    </source>
</evidence>